<evidence type="ECO:0000313" key="4">
    <source>
        <dbReference type="Proteomes" id="UP000053091"/>
    </source>
</evidence>
<organism evidence="3">
    <name type="scientific">Lentimicrobium saccharophilum</name>
    <dbReference type="NCBI Taxonomy" id="1678841"/>
    <lineage>
        <taxon>Bacteria</taxon>
        <taxon>Pseudomonadati</taxon>
        <taxon>Bacteroidota</taxon>
        <taxon>Bacteroidia</taxon>
        <taxon>Bacteroidales</taxon>
        <taxon>Lentimicrobiaceae</taxon>
        <taxon>Lentimicrobium</taxon>
    </lineage>
</organism>
<dbReference type="GO" id="GO:0071555">
    <property type="term" value="P:cell wall organization"/>
    <property type="evidence" value="ECO:0007669"/>
    <property type="project" value="InterPro"/>
</dbReference>
<keyword evidence="3" id="KW-0966">Cell projection</keyword>
<dbReference type="STRING" id="1678841.TBC1_11728"/>
<feature type="chain" id="PRO_5006633327" evidence="1">
    <location>
        <begin position="29"/>
        <end position="281"/>
    </location>
</feature>
<feature type="signal peptide" evidence="1">
    <location>
        <begin position="1"/>
        <end position="28"/>
    </location>
</feature>
<dbReference type="GO" id="GO:0030288">
    <property type="term" value="C:outer membrane-bounded periplasmic space"/>
    <property type="evidence" value="ECO:0007669"/>
    <property type="project" value="InterPro"/>
</dbReference>
<accession>A0A0S7BZ37</accession>
<dbReference type="Gene3D" id="2.60.40.10">
    <property type="entry name" value="Immunoglobulins"/>
    <property type="match status" value="1"/>
</dbReference>
<dbReference type="Pfam" id="PF00345">
    <property type="entry name" value="PapD_N"/>
    <property type="match status" value="1"/>
</dbReference>
<dbReference type="PATRIC" id="fig|1678841.3.peg.817"/>
<evidence type="ECO:0000256" key="1">
    <source>
        <dbReference type="SAM" id="SignalP"/>
    </source>
</evidence>
<keyword evidence="3" id="KW-0282">Flagellum</keyword>
<proteinExistence type="predicted"/>
<dbReference type="SUPFAM" id="SSF49354">
    <property type="entry name" value="PapD-like"/>
    <property type="match status" value="1"/>
</dbReference>
<dbReference type="Proteomes" id="UP000053091">
    <property type="component" value="Unassembled WGS sequence"/>
</dbReference>
<dbReference type="InterPro" id="IPR013783">
    <property type="entry name" value="Ig-like_fold"/>
</dbReference>
<protein>
    <submittedName>
        <fullName evidence="3">Pili and flagellar-assembly chaperone, PapD N-terminal domain</fullName>
    </submittedName>
</protein>
<name>A0A0S7BZ37_9BACT</name>
<keyword evidence="1" id="KW-0732">Signal</keyword>
<dbReference type="RefSeq" id="WP_062038619.1">
    <property type="nucleotide sequence ID" value="NZ_DF968182.1"/>
</dbReference>
<evidence type="ECO:0000259" key="2">
    <source>
        <dbReference type="Pfam" id="PF00345"/>
    </source>
</evidence>
<dbReference type="EMBL" id="DF968182">
    <property type="protein sequence ID" value="GAP42596.1"/>
    <property type="molecule type" value="Genomic_DNA"/>
</dbReference>
<keyword evidence="3" id="KW-0969">Cilium</keyword>
<feature type="domain" description="Pili assembly chaperone N-terminal" evidence="2">
    <location>
        <begin position="34"/>
        <end position="173"/>
    </location>
</feature>
<reference evidence="3" key="1">
    <citation type="journal article" date="2015" name="Genome Announc.">
        <title>Draft Genome Sequence of Bacteroidales Strain TBC1, a Novel Isolate from a Methanogenic Wastewater Treatment System.</title>
        <authorList>
            <person name="Tourlousse D.M."/>
            <person name="Matsuura N."/>
            <person name="Sun L."/>
            <person name="Toyonaga M."/>
            <person name="Kuroda K."/>
            <person name="Ohashi A."/>
            <person name="Cruz R."/>
            <person name="Yamaguchi T."/>
            <person name="Sekiguchi Y."/>
        </authorList>
    </citation>
    <scope>NUCLEOTIDE SEQUENCE [LARGE SCALE GENOMIC DNA]</scope>
    <source>
        <strain evidence="3">TBC1</strain>
    </source>
</reference>
<dbReference type="InterPro" id="IPR016147">
    <property type="entry name" value="Pili_assmbl_chaperone_N"/>
</dbReference>
<gene>
    <name evidence="3" type="ORF">TBC1_11728</name>
</gene>
<dbReference type="OrthoDB" id="6658153at2"/>
<keyword evidence="4" id="KW-1185">Reference proteome</keyword>
<dbReference type="InterPro" id="IPR008962">
    <property type="entry name" value="PapD-like_sf"/>
</dbReference>
<evidence type="ECO:0000313" key="3">
    <source>
        <dbReference type="EMBL" id="GAP42596.1"/>
    </source>
</evidence>
<sequence>MKRIKSICLSALLLTLSLLSILPSAAFAQGDLLITPRRVVFEGSKQSQELTLANTGRDTARYNVSFVQYRMNENGSFEQIEEPDSGQYFADKYLRFFPRSVTLAPGESQVVRMQFRRMPDMEPVEYRSHVYFRAVPKETALGEEPQQDSTSIGIRLIPIFGITIPVIIRPAELSATTELREIILDTKSDTIPYLSVTFHRSGDKSVYGDLTVSWIPDKGPAVEVGIVRGIAVYTPNKVRRFKMQLLKNEEIDYTKGKLLVRYQSPGDLKPEVYATREISLQ</sequence>
<dbReference type="AlphaFoldDB" id="A0A0S7BZ37"/>